<name>A0A3D9ZPZ6_9ACTN</name>
<keyword evidence="14" id="KW-1185">Reference proteome</keyword>
<evidence type="ECO:0000256" key="4">
    <source>
        <dbReference type="ARBA" id="ARBA00022679"/>
    </source>
</evidence>
<dbReference type="Pfam" id="PF13796">
    <property type="entry name" value="Sensor"/>
    <property type="match status" value="1"/>
</dbReference>
<dbReference type="RefSeq" id="WP_116070178.1">
    <property type="nucleotide sequence ID" value="NZ_BONB01000004.1"/>
</dbReference>
<dbReference type="GO" id="GO:0000155">
    <property type="term" value="F:phosphorelay sensor kinase activity"/>
    <property type="evidence" value="ECO:0007669"/>
    <property type="project" value="InterPro"/>
</dbReference>
<evidence type="ECO:0000313" key="13">
    <source>
        <dbReference type="EMBL" id="REF98949.1"/>
    </source>
</evidence>
<feature type="transmembrane region" description="Helical" evidence="9">
    <location>
        <begin position="28"/>
        <end position="51"/>
    </location>
</feature>
<keyword evidence="5" id="KW-0547">Nucleotide-binding</keyword>
<dbReference type="InterPro" id="IPR036890">
    <property type="entry name" value="HATPase_C_sf"/>
</dbReference>
<feature type="transmembrane region" description="Helical" evidence="9">
    <location>
        <begin position="63"/>
        <end position="88"/>
    </location>
</feature>
<reference evidence="13 14" key="1">
    <citation type="submission" date="2018-08" db="EMBL/GenBank/DDBJ databases">
        <title>Sequencing the genomes of 1000 actinobacteria strains.</title>
        <authorList>
            <person name="Klenk H.-P."/>
        </authorList>
    </citation>
    <scope>NUCLEOTIDE SEQUENCE [LARGE SCALE GENOMIC DNA]</scope>
    <source>
        <strain evidence="13 14">DSM 44099</strain>
    </source>
</reference>
<keyword evidence="9" id="KW-1133">Transmembrane helix</keyword>
<evidence type="ECO:0000259" key="12">
    <source>
        <dbReference type="Pfam" id="PF13796"/>
    </source>
</evidence>
<dbReference type="Proteomes" id="UP000256913">
    <property type="component" value="Unassembled WGS sequence"/>
</dbReference>
<keyword evidence="8" id="KW-0902">Two-component regulatory system</keyword>
<comment type="caution">
    <text evidence="13">The sequence shown here is derived from an EMBL/GenBank/DDBJ whole genome shotgun (WGS) entry which is preliminary data.</text>
</comment>
<keyword evidence="4" id="KW-0808">Transferase</keyword>
<sequence>MSVSSPQTALEALASRRLLVSRWPWRSVGFLFSTLPLAGVAFAVLAIPWLVLVDRIGGDDRRLGPIVLLILLGTALVGALGPVIAVPLANVERRRLRLVDNRAVGLRRRKSGLYTDPATWREVGYTCLMATAAPVLSIAALLAVLLAVTFVASPFLVLAQQPDGGPVALGFGQATTVPQTIPYAIVGVLLLPALGYLLTLVAGAHAAVARALLVGGAAERLRAELVEVAHSRARLVDAFEVERRRIERDLHDVAQQKLVSLTMQLGLARIDLPPDSPAAASLTAAHEQAKQLMGDLRGLIHGIQPQILTDLGLAAALDELADHAPIPVTVQTRLHDRQHEGTAYFAAAEALTNVAKHSGATRATVTAHQQGALLTIEISDNGRGGADPGRGTGLTGLADRVAVTGGRMLLSSPPGGPTLLRVELPCTA</sequence>
<accession>A0A3D9ZPZ6</accession>
<organism evidence="13 14">
    <name type="scientific">Asanoa ferruginea</name>
    <dbReference type="NCBI Taxonomy" id="53367"/>
    <lineage>
        <taxon>Bacteria</taxon>
        <taxon>Bacillati</taxon>
        <taxon>Actinomycetota</taxon>
        <taxon>Actinomycetes</taxon>
        <taxon>Micromonosporales</taxon>
        <taxon>Micromonosporaceae</taxon>
        <taxon>Asanoa</taxon>
    </lineage>
</organism>
<dbReference type="Gene3D" id="3.30.565.10">
    <property type="entry name" value="Histidine kinase-like ATPase, C-terminal domain"/>
    <property type="match status" value="1"/>
</dbReference>
<evidence type="ECO:0000256" key="1">
    <source>
        <dbReference type="ARBA" id="ARBA00000085"/>
    </source>
</evidence>
<dbReference type="Pfam" id="PF02518">
    <property type="entry name" value="HATPase_c"/>
    <property type="match status" value="1"/>
</dbReference>
<dbReference type="InterPro" id="IPR011712">
    <property type="entry name" value="Sig_transdc_His_kin_sub3_dim/P"/>
</dbReference>
<gene>
    <name evidence="13" type="ORF">DFJ67_4974</name>
</gene>
<evidence type="ECO:0000256" key="6">
    <source>
        <dbReference type="ARBA" id="ARBA00022777"/>
    </source>
</evidence>
<evidence type="ECO:0000259" key="11">
    <source>
        <dbReference type="Pfam" id="PF07730"/>
    </source>
</evidence>
<dbReference type="PANTHER" id="PTHR24421:SF10">
    <property type="entry name" value="NITRATE_NITRITE SENSOR PROTEIN NARQ"/>
    <property type="match status" value="1"/>
</dbReference>
<evidence type="ECO:0000256" key="7">
    <source>
        <dbReference type="ARBA" id="ARBA00022840"/>
    </source>
</evidence>
<keyword evidence="3" id="KW-0597">Phosphoprotein</keyword>
<keyword evidence="9" id="KW-0472">Membrane</keyword>
<dbReference type="InterPro" id="IPR050482">
    <property type="entry name" value="Sensor_HK_TwoCompSys"/>
</dbReference>
<dbReference type="GO" id="GO:0005524">
    <property type="term" value="F:ATP binding"/>
    <property type="evidence" value="ECO:0007669"/>
    <property type="project" value="UniProtKB-KW"/>
</dbReference>
<keyword evidence="6 13" id="KW-0418">Kinase</keyword>
<dbReference type="InterPro" id="IPR025828">
    <property type="entry name" value="Put_sensor_dom"/>
</dbReference>
<keyword evidence="9" id="KW-0812">Transmembrane</keyword>
<dbReference type="PANTHER" id="PTHR24421">
    <property type="entry name" value="NITRATE/NITRITE SENSOR PROTEIN NARX-RELATED"/>
    <property type="match status" value="1"/>
</dbReference>
<dbReference type="CDD" id="cd16917">
    <property type="entry name" value="HATPase_UhpB-NarQ-NarX-like"/>
    <property type="match status" value="1"/>
</dbReference>
<feature type="domain" description="Signal transduction histidine kinase subgroup 3 dimerisation and phosphoacceptor" evidence="11">
    <location>
        <begin position="242"/>
        <end position="306"/>
    </location>
</feature>
<evidence type="ECO:0000259" key="10">
    <source>
        <dbReference type="Pfam" id="PF02518"/>
    </source>
</evidence>
<feature type="domain" description="Histidine kinase/HSP90-like ATPase" evidence="10">
    <location>
        <begin position="346"/>
        <end position="426"/>
    </location>
</feature>
<protein>
    <recommendedName>
        <fullName evidence="2">histidine kinase</fullName>
        <ecNumber evidence="2">2.7.13.3</ecNumber>
    </recommendedName>
</protein>
<dbReference type="GO" id="GO:0016020">
    <property type="term" value="C:membrane"/>
    <property type="evidence" value="ECO:0007669"/>
    <property type="project" value="InterPro"/>
</dbReference>
<evidence type="ECO:0000313" key="14">
    <source>
        <dbReference type="Proteomes" id="UP000256913"/>
    </source>
</evidence>
<feature type="transmembrane region" description="Helical" evidence="9">
    <location>
        <begin position="138"/>
        <end position="160"/>
    </location>
</feature>
<dbReference type="Gene3D" id="1.20.5.1930">
    <property type="match status" value="1"/>
</dbReference>
<evidence type="ECO:0000256" key="9">
    <source>
        <dbReference type="SAM" id="Phobius"/>
    </source>
</evidence>
<dbReference type="EMBL" id="QUMQ01000001">
    <property type="protein sequence ID" value="REF98949.1"/>
    <property type="molecule type" value="Genomic_DNA"/>
</dbReference>
<evidence type="ECO:0000256" key="2">
    <source>
        <dbReference type="ARBA" id="ARBA00012438"/>
    </source>
</evidence>
<comment type="catalytic activity">
    <reaction evidence="1">
        <text>ATP + protein L-histidine = ADP + protein N-phospho-L-histidine.</text>
        <dbReference type="EC" id="2.7.13.3"/>
    </reaction>
</comment>
<evidence type="ECO:0000256" key="5">
    <source>
        <dbReference type="ARBA" id="ARBA00022741"/>
    </source>
</evidence>
<evidence type="ECO:0000256" key="3">
    <source>
        <dbReference type="ARBA" id="ARBA00022553"/>
    </source>
</evidence>
<dbReference type="SUPFAM" id="SSF55874">
    <property type="entry name" value="ATPase domain of HSP90 chaperone/DNA topoisomerase II/histidine kinase"/>
    <property type="match status" value="1"/>
</dbReference>
<dbReference type="OrthoDB" id="4198152at2"/>
<dbReference type="InterPro" id="IPR003594">
    <property type="entry name" value="HATPase_dom"/>
</dbReference>
<feature type="domain" description="Putative sensor" evidence="12">
    <location>
        <begin position="66"/>
        <end position="213"/>
    </location>
</feature>
<dbReference type="Pfam" id="PF07730">
    <property type="entry name" value="HisKA_3"/>
    <property type="match status" value="1"/>
</dbReference>
<feature type="transmembrane region" description="Helical" evidence="9">
    <location>
        <begin position="180"/>
        <end position="202"/>
    </location>
</feature>
<evidence type="ECO:0000256" key="8">
    <source>
        <dbReference type="ARBA" id="ARBA00023012"/>
    </source>
</evidence>
<dbReference type="AlphaFoldDB" id="A0A3D9ZPZ6"/>
<dbReference type="GO" id="GO:0046983">
    <property type="term" value="F:protein dimerization activity"/>
    <property type="evidence" value="ECO:0007669"/>
    <property type="project" value="InterPro"/>
</dbReference>
<keyword evidence="7" id="KW-0067">ATP-binding</keyword>
<dbReference type="EC" id="2.7.13.3" evidence="2"/>
<proteinExistence type="predicted"/>